<evidence type="ECO:0000256" key="2">
    <source>
        <dbReference type="ARBA" id="ARBA00022692"/>
    </source>
</evidence>
<feature type="transmembrane region" description="Helical" evidence="5">
    <location>
        <begin position="59"/>
        <end position="77"/>
    </location>
</feature>
<keyword evidence="3 5" id="KW-1133">Transmembrane helix</keyword>
<dbReference type="SUPFAM" id="SSF81665">
    <property type="entry name" value="Calcium ATPase, transmembrane domain M"/>
    <property type="match status" value="1"/>
</dbReference>
<feature type="transmembrane region" description="Helical" evidence="5">
    <location>
        <begin position="293"/>
        <end position="311"/>
    </location>
</feature>
<feature type="domain" description="O-antigen ligase-related" evidence="6">
    <location>
        <begin position="453"/>
        <end position="541"/>
    </location>
</feature>
<feature type="transmembrane region" description="Helical" evidence="5">
    <location>
        <begin position="529"/>
        <end position="549"/>
    </location>
</feature>
<evidence type="ECO:0000313" key="7">
    <source>
        <dbReference type="EMBL" id="AGF59179.1"/>
    </source>
</evidence>
<dbReference type="PANTHER" id="PTHR37422">
    <property type="entry name" value="TEICHURONIC ACID BIOSYNTHESIS PROTEIN TUAE"/>
    <property type="match status" value="1"/>
</dbReference>
<dbReference type="HOGENOM" id="CLU_021625_0_0_9"/>
<dbReference type="eggNOG" id="COG3307">
    <property type="taxonomic scope" value="Bacteria"/>
</dbReference>
<feature type="transmembrane region" description="Helical" evidence="5">
    <location>
        <begin position="12"/>
        <end position="30"/>
    </location>
</feature>
<feature type="transmembrane region" description="Helical" evidence="5">
    <location>
        <begin position="238"/>
        <end position="256"/>
    </location>
</feature>
<sequence>MDKLRNNSKDKSYNFFLPIAVILSIVPLIVRMTNVNVDENVANIWGSTTQVDLFSQKKAFLLMFFSIILILLSIVFFKKIFNKKDKVVNLILISTGVFFLFILLSSIFSKYQEVSFWGMFDRAEGFITISCYLIIFLYSIYTFKNTNNYKYIIIPILIIVFINAFLGLFQYIGQDLIATPLGKLMVVPSEYFKTTGNLTPTIQEHTLYGTFINYNYMGSFVSIVLPILFCYTIFEDEILYKILSFIGTLLSFWLLFGSSARSGLVGVFGSLIFGSILFWKPIKKHSKYHWKKLLIGFLSLIVILVGVNFASHGSILRRLPTLTSDISEIFKSTSDFDYTDHTPIKDIKYEGSTTEIVLPNNADTLKITYETGNPVFKNSKNEIVPYTLNGKVLTTNYEAFRNFTFAFGKLDSKSVMSDTLLLNIDNQPRFIFKLNDVKTFHLMDMSTKKFIDLQYPETFGFKGKEKLGSARGYIWSRSIPLLKNTIILGNGPDTFPFVFPQGELIAKYYALDTPNITVDKAHNLYLQMALNYGVIALLAFLIITITYLVDSFKLYAFKENYDLDKQKMLGAITSLGVLGYLVTGFFNDSVVSVAPVFWIVFGVGVALNFMNRETLRKLSK</sequence>
<feature type="transmembrane region" description="Helical" evidence="5">
    <location>
        <begin position="214"/>
        <end position="231"/>
    </location>
</feature>
<feature type="transmembrane region" description="Helical" evidence="5">
    <location>
        <begin position="123"/>
        <end position="141"/>
    </location>
</feature>
<dbReference type="AlphaFoldDB" id="M1MMR2"/>
<dbReference type="InterPro" id="IPR051533">
    <property type="entry name" value="WaaL-like"/>
</dbReference>
<keyword evidence="8" id="KW-1185">Reference proteome</keyword>
<evidence type="ECO:0000259" key="6">
    <source>
        <dbReference type="Pfam" id="PF04932"/>
    </source>
</evidence>
<name>M1MMR2_9CLOT</name>
<dbReference type="Proteomes" id="UP000011728">
    <property type="component" value="Chromosome"/>
</dbReference>
<feature type="transmembrane region" description="Helical" evidence="5">
    <location>
        <begin position="262"/>
        <end position="281"/>
    </location>
</feature>
<proteinExistence type="predicted"/>
<dbReference type="STRING" id="36745.CLSAP_51800"/>
<dbReference type="PATRIC" id="fig|931276.5.peg.5489"/>
<comment type="subcellular location">
    <subcellularLocation>
        <location evidence="1">Membrane</location>
        <topology evidence="1">Multi-pass membrane protein</topology>
    </subcellularLocation>
</comment>
<evidence type="ECO:0000256" key="1">
    <source>
        <dbReference type="ARBA" id="ARBA00004141"/>
    </source>
</evidence>
<dbReference type="EMBL" id="CP004121">
    <property type="protein sequence ID" value="AGF59179.1"/>
    <property type="molecule type" value="Genomic_DNA"/>
</dbReference>
<feature type="transmembrane region" description="Helical" evidence="5">
    <location>
        <begin position="592"/>
        <end position="610"/>
    </location>
</feature>
<feature type="transmembrane region" description="Helical" evidence="5">
    <location>
        <begin position="89"/>
        <end position="111"/>
    </location>
</feature>
<evidence type="ECO:0000256" key="5">
    <source>
        <dbReference type="SAM" id="Phobius"/>
    </source>
</evidence>
<reference evidence="7 8" key="1">
    <citation type="submission" date="2013-02" db="EMBL/GenBank/DDBJ databases">
        <title>Genome sequence of Clostridium saccharoperbutylacetonicum N1-4(HMT).</title>
        <authorList>
            <person name="Poehlein A."/>
            <person name="Daniel R."/>
        </authorList>
    </citation>
    <scope>NUCLEOTIDE SEQUENCE [LARGE SCALE GENOMIC DNA]</scope>
    <source>
        <strain evidence="8">N1-4(HMT)</strain>
    </source>
</reference>
<evidence type="ECO:0000256" key="3">
    <source>
        <dbReference type="ARBA" id="ARBA00022989"/>
    </source>
</evidence>
<dbReference type="KEGG" id="csr:Cspa_c54340"/>
<organism evidence="7 8">
    <name type="scientific">Clostridium saccharoperbutylacetonicum N1-4(HMT)</name>
    <dbReference type="NCBI Taxonomy" id="931276"/>
    <lineage>
        <taxon>Bacteria</taxon>
        <taxon>Bacillati</taxon>
        <taxon>Bacillota</taxon>
        <taxon>Clostridia</taxon>
        <taxon>Eubacteriales</taxon>
        <taxon>Clostridiaceae</taxon>
        <taxon>Clostridium</taxon>
    </lineage>
</organism>
<dbReference type="InterPro" id="IPR023298">
    <property type="entry name" value="ATPase_P-typ_TM_dom_sf"/>
</dbReference>
<feature type="transmembrane region" description="Helical" evidence="5">
    <location>
        <begin position="569"/>
        <end position="586"/>
    </location>
</feature>
<dbReference type="GO" id="GO:0016020">
    <property type="term" value="C:membrane"/>
    <property type="evidence" value="ECO:0007669"/>
    <property type="project" value="UniProtKB-SubCell"/>
</dbReference>
<feature type="transmembrane region" description="Helical" evidence="5">
    <location>
        <begin position="153"/>
        <end position="172"/>
    </location>
</feature>
<dbReference type="InterPro" id="IPR007016">
    <property type="entry name" value="O-antigen_ligase-rel_domated"/>
</dbReference>
<dbReference type="Pfam" id="PF04932">
    <property type="entry name" value="Wzy_C"/>
    <property type="match status" value="1"/>
</dbReference>
<keyword evidence="2 5" id="KW-0812">Transmembrane</keyword>
<evidence type="ECO:0000313" key="8">
    <source>
        <dbReference type="Proteomes" id="UP000011728"/>
    </source>
</evidence>
<protein>
    <submittedName>
        <fullName evidence="7">O-antigen polymerase</fullName>
    </submittedName>
</protein>
<gene>
    <name evidence="7" type="ORF">Cspa_c54340</name>
</gene>
<evidence type="ECO:0000256" key="4">
    <source>
        <dbReference type="ARBA" id="ARBA00023136"/>
    </source>
</evidence>
<keyword evidence="4 5" id="KW-0472">Membrane</keyword>
<dbReference type="PANTHER" id="PTHR37422:SF23">
    <property type="entry name" value="TEICHURONIC ACID BIOSYNTHESIS PROTEIN TUAE"/>
    <property type="match status" value="1"/>
</dbReference>
<dbReference type="OrthoDB" id="1762823at2"/>
<accession>M1MMR2</accession>
<dbReference type="RefSeq" id="WP_015395486.1">
    <property type="nucleotide sequence ID" value="NC_020291.1"/>
</dbReference>